<dbReference type="PANTHER" id="PTHR46268">
    <property type="entry name" value="STRESS RESPONSE PROTEIN NHAX"/>
    <property type="match status" value="1"/>
</dbReference>
<name>A0A6C1B1E5_9RHOO</name>
<accession>A0A6C1B1E5</accession>
<dbReference type="InterPro" id="IPR014729">
    <property type="entry name" value="Rossmann-like_a/b/a_fold"/>
</dbReference>
<evidence type="ECO:0000259" key="3">
    <source>
        <dbReference type="Pfam" id="PF00582"/>
    </source>
</evidence>
<organism evidence="4 5">
    <name type="scientific">Nitrogeniibacter mangrovi</name>
    <dbReference type="NCBI Taxonomy" id="2016596"/>
    <lineage>
        <taxon>Bacteria</taxon>
        <taxon>Pseudomonadati</taxon>
        <taxon>Pseudomonadota</taxon>
        <taxon>Betaproteobacteria</taxon>
        <taxon>Rhodocyclales</taxon>
        <taxon>Zoogloeaceae</taxon>
        <taxon>Nitrogeniibacter</taxon>
    </lineage>
</organism>
<dbReference type="PRINTS" id="PR01438">
    <property type="entry name" value="UNVRSLSTRESS"/>
</dbReference>
<dbReference type="PANTHER" id="PTHR46268:SF15">
    <property type="entry name" value="UNIVERSAL STRESS PROTEIN HP_0031"/>
    <property type="match status" value="1"/>
</dbReference>
<dbReference type="EMBL" id="CP048836">
    <property type="protein sequence ID" value="QID17183.1"/>
    <property type="molecule type" value="Genomic_DNA"/>
</dbReference>
<evidence type="ECO:0000256" key="2">
    <source>
        <dbReference type="PIRNR" id="PIRNR006276"/>
    </source>
</evidence>
<dbReference type="Gene3D" id="3.40.50.620">
    <property type="entry name" value="HUPs"/>
    <property type="match status" value="1"/>
</dbReference>
<evidence type="ECO:0000256" key="1">
    <source>
        <dbReference type="ARBA" id="ARBA00008791"/>
    </source>
</evidence>
<dbReference type="GO" id="GO:0005737">
    <property type="term" value="C:cytoplasm"/>
    <property type="evidence" value="ECO:0007669"/>
    <property type="project" value="UniProtKB-SubCell"/>
</dbReference>
<dbReference type="AlphaFoldDB" id="A0A6C1B1E5"/>
<evidence type="ECO:0000313" key="4">
    <source>
        <dbReference type="EMBL" id="QID17183.1"/>
    </source>
</evidence>
<dbReference type="Pfam" id="PF00582">
    <property type="entry name" value="Usp"/>
    <property type="match status" value="1"/>
</dbReference>
<keyword evidence="2" id="KW-0963">Cytoplasm</keyword>
<comment type="subcellular location">
    <subcellularLocation>
        <location evidence="2">Cytoplasm</location>
    </subcellularLocation>
</comment>
<comment type="similarity">
    <text evidence="1 2">Belongs to the universal stress protein A family.</text>
</comment>
<dbReference type="SUPFAM" id="SSF52402">
    <property type="entry name" value="Adenine nucleotide alpha hydrolases-like"/>
    <property type="match status" value="1"/>
</dbReference>
<dbReference type="PIRSF" id="PIRSF006276">
    <property type="entry name" value="UspA"/>
    <property type="match status" value="1"/>
</dbReference>
<proteinExistence type="inferred from homology"/>
<gene>
    <name evidence="4" type="ORF">G3580_05710</name>
</gene>
<dbReference type="RefSeq" id="WP_173764348.1">
    <property type="nucleotide sequence ID" value="NZ_CP048836.1"/>
</dbReference>
<dbReference type="KEGG" id="azq:G3580_05710"/>
<dbReference type="CDD" id="cd00293">
    <property type="entry name" value="USP-like"/>
    <property type="match status" value="1"/>
</dbReference>
<feature type="domain" description="UspA" evidence="3">
    <location>
        <begin position="1"/>
        <end position="146"/>
    </location>
</feature>
<protein>
    <recommendedName>
        <fullName evidence="2">Universal stress protein</fullName>
    </recommendedName>
</protein>
<dbReference type="Proteomes" id="UP000501991">
    <property type="component" value="Chromosome"/>
</dbReference>
<evidence type="ECO:0000313" key="5">
    <source>
        <dbReference type="Proteomes" id="UP000501991"/>
    </source>
</evidence>
<dbReference type="InterPro" id="IPR006016">
    <property type="entry name" value="UspA"/>
</dbReference>
<reference evidence="4 5" key="1">
    <citation type="submission" date="2020-02" db="EMBL/GenBank/DDBJ databases">
        <title>Nitrogenibacter mangrovi gen. nov., sp. nov. isolated from mangrove sediment, a denitrifying betaproteobacterium.</title>
        <authorList>
            <person name="Liao H."/>
            <person name="Tian Y."/>
        </authorList>
    </citation>
    <scope>NUCLEOTIDE SEQUENCE [LARGE SCALE GENOMIC DNA]</scope>
    <source>
        <strain evidence="4 5">M9-3-2</strain>
    </source>
</reference>
<sequence>MYQHIVAAIDDSDTSRRAIREAVALAQSSGASLTLVHAVDEALFAHFSHTTLANRDAVEKALIAEGQNVLDAAAQVAADAGMDAQTRLLTSKHQSTSDQVAEALRALHADLLVVGSHGRRGVQRLVLGSVAERLLKKVTISVLIVRGIAPD</sequence>
<keyword evidence="5" id="KW-1185">Reference proteome</keyword>
<dbReference type="InterPro" id="IPR006015">
    <property type="entry name" value="Universal_stress_UspA"/>
</dbReference>